<feature type="transmembrane region" description="Helical" evidence="1">
    <location>
        <begin position="12"/>
        <end position="35"/>
    </location>
</feature>
<sequence>MSKKNKIYCQPLTLNRLNLWLWVTCLLFLAIILQLEKTDSVSWIGVGLAVLFVVLTGYLFLSSFIRIDPRTKIIDAHYPFSRQPLVLMPAQIVSIKQSPHSLQIELQHQISYRFWMTHKKRQQLIDIWEGQ</sequence>
<evidence type="ECO:0000313" key="3">
    <source>
        <dbReference type="Proteomes" id="UP000051315"/>
    </source>
</evidence>
<keyword evidence="1" id="KW-1133">Transmembrane helix</keyword>
<evidence type="ECO:0000313" key="2">
    <source>
        <dbReference type="EMBL" id="KRM10662.1"/>
    </source>
</evidence>
<dbReference type="RefSeq" id="WP_057823993.1">
    <property type="nucleotide sequence ID" value="NZ_AZFX01000036.1"/>
</dbReference>
<dbReference type="Proteomes" id="UP000051315">
    <property type="component" value="Unassembled WGS sequence"/>
</dbReference>
<dbReference type="AlphaFoldDB" id="A0A0R1W5N9"/>
<dbReference type="PATRIC" id="fig|1423735.3.peg.1312"/>
<keyword evidence="1" id="KW-0472">Membrane</keyword>
<keyword evidence="1" id="KW-0812">Transmembrane</keyword>
<reference evidence="2 3" key="1">
    <citation type="journal article" date="2015" name="Genome Announc.">
        <title>Expanding the biotechnology potential of lactobacilli through comparative genomics of 213 strains and associated genera.</title>
        <authorList>
            <person name="Sun Z."/>
            <person name="Harris H.M."/>
            <person name="McCann A."/>
            <person name="Guo C."/>
            <person name="Argimon S."/>
            <person name="Zhang W."/>
            <person name="Yang X."/>
            <person name="Jeffery I.B."/>
            <person name="Cooney J.C."/>
            <person name="Kagawa T.F."/>
            <person name="Liu W."/>
            <person name="Song Y."/>
            <person name="Salvetti E."/>
            <person name="Wrobel A."/>
            <person name="Rasinkangas P."/>
            <person name="Parkhill J."/>
            <person name="Rea M.C."/>
            <person name="O'Sullivan O."/>
            <person name="Ritari J."/>
            <person name="Douillard F.P."/>
            <person name="Paul Ross R."/>
            <person name="Yang R."/>
            <person name="Briner A.E."/>
            <person name="Felis G.E."/>
            <person name="de Vos W.M."/>
            <person name="Barrangou R."/>
            <person name="Klaenhammer T.R."/>
            <person name="Caufield P.W."/>
            <person name="Cui Y."/>
            <person name="Zhang H."/>
            <person name="O'Toole P.W."/>
        </authorList>
    </citation>
    <scope>NUCLEOTIDE SEQUENCE [LARGE SCALE GENOMIC DNA]</scope>
    <source>
        <strain evidence="2 3">DSM 17758</strain>
    </source>
</reference>
<evidence type="ECO:0008006" key="4">
    <source>
        <dbReference type="Google" id="ProtNLM"/>
    </source>
</evidence>
<comment type="caution">
    <text evidence="2">The sequence shown here is derived from an EMBL/GenBank/DDBJ whole genome shotgun (WGS) entry which is preliminary data.</text>
</comment>
<dbReference type="InterPro" id="IPR020215">
    <property type="entry name" value="EbsA-like"/>
</dbReference>
<protein>
    <recommendedName>
        <fullName evidence="4">Pore-forming protein</fullName>
    </recommendedName>
</protein>
<name>A0A0R1W5N9_9LACO</name>
<dbReference type="Pfam" id="PF17255">
    <property type="entry name" value="EbsA"/>
    <property type="match status" value="1"/>
</dbReference>
<dbReference type="STRING" id="1423735.FC15_GL001266"/>
<dbReference type="OrthoDB" id="2325825at2"/>
<feature type="transmembrane region" description="Helical" evidence="1">
    <location>
        <begin position="41"/>
        <end position="61"/>
    </location>
</feature>
<evidence type="ECO:0000256" key="1">
    <source>
        <dbReference type="SAM" id="Phobius"/>
    </source>
</evidence>
<gene>
    <name evidence="2" type="ORF">FC15_GL001266</name>
</gene>
<keyword evidence="3" id="KW-1185">Reference proteome</keyword>
<organism evidence="2 3">
    <name type="scientific">Lapidilactobacillus concavus DSM 17758</name>
    <dbReference type="NCBI Taxonomy" id="1423735"/>
    <lineage>
        <taxon>Bacteria</taxon>
        <taxon>Bacillati</taxon>
        <taxon>Bacillota</taxon>
        <taxon>Bacilli</taxon>
        <taxon>Lactobacillales</taxon>
        <taxon>Lactobacillaceae</taxon>
        <taxon>Lapidilactobacillus</taxon>
    </lineage>
</organism>
<accession>A0A0R1W5N9</accession>
<proteinExistence type="predicted"/>
<dbReference type="EMBL" id="AZFX01000036">
    <property type="protein sequence ID" value="KRM10662.1"/>
    <property type="molecule type" value="Genomic_DNA"/>
</dbReference>